<dbReference type="SUPFAM" id="SSF55144">
    <property type="entry name" value="LigT-like"/>
    <property type="match status" value="1"/>
</dbReference>
<evidence type="ECO:0000313" key="4">
    <source>
        <dbReference type="EMBL" id="AGB48677.1"/>
    </source>
</evidence>
<dbReference type="AlphaFoldDB" id="L0KTB1"/>
<dbReference type="EMBL" id="CP003362">
    <property type="protein sequence ID" value="AGB48677.1"/>
    <property type="molecule type" value="Genomic_DNA"/>
</dbReference>
<comment type="function">
    <text evidence="2">Hydrolyzes RNA 2',3'-cyclic phosphodiester to an RNA 2'-phosphomonoester.</text>
</comment>
<dbReference type="KEGG" id="mhz:Metho_0408"/>
<evidence type="ECO:0000256" key="1">
    <source>
        <dbReference type="ARBA" id="ARBA00022801"/>
    </source>
</evidence>
<dbReference type="STRING" id="867904.Metho_0408"/>
<dbReference type="InterPro" id="IPR004175">
    <property type="entry name" value="RNA_CPDase"/>
</dbReference>
<feature type="active site" description="Proton donor" evidence="2">
    <location>
        <position position="39"/>
    </location>
</feature>
<keyword evidence="1 2" id="KW-0378">Hydrolase</keyword>
<dbReference type="GO" id="GO:0004113">
    <property type="term" value="F:2',3'-cyclic-nucleotide 3'-phosphodiesterase activity"/>
    <property type="evidence" value="ECO:0007669"/>
    <property type="project" value="InterPro"/>
</dbReference>
<sequence>MFRIFVAVDLPKEFHGKISAIQSRLIGPGLRPVDPSIVHITLKFLGDVDEAQLPEIITALNRLDCPSFNSKISGVGAFPGMKNPRIVWLGAAGDYSCLHGQLEALLSEIGFKKEPRKFIPHATLARVTYLPVPRKKELISVIDPLRDFDVGLMRVHTVKLKKSTLTPQGPIYETLHEIDLS</sequence>
<dbReference type="GeneID" id="14407514"/>
<keyword evidence="4" id="KW-0436">Ligase</keyword>
<evidence type="ECO:0000259" key="3">
    <source>
        <dbReference type="Pfam" id="PF02834"/>
    </source>
</evidence>
<dbReference type="PANTHER" id="PTHR35561">
    <property type="entry name" value="RNA 2',3'-CYCLIC PHOSPHODIESTERASE"/>
    <property type="match status" value="1"/>
</dbReference>
<organism evidence="4 5">
    <name type="scientific">Methanomethylovorans hollandica (strain DSM 15978 / NBRC 107637 / DMS1)</name>
    <dbReference type="NCBI Taxonomy" id="867904"/>
    <lineage>
        <taxon>Archaea</taxon>
        <taxon>Methanobacteriati</taxon>
        <taxon>Methanobacteriota</taxon>
        <taxon>Stenosarchaea group</taxon>
        <taxon>Methanomicrobia</taxon>
        <taxon>Methanosarcinales</taxon>
        <taxon>Methanosarcinaceae</taxon>
        <taxon>Methanomethylovorans</taxon>
    </lineage>
</organism>
<comment type="similarity">
    <text evidence="2">Belongs to the 2H phosphoesterase superfamily. ThpR family.</text>
</comment>
<comment type="catalytic activity">
    <reaction evidence="2">
        <text>a 3'-end 2',3'-cyclophospho-ribonucleotide-RNA + H2O = a 3'-end 2'-phospho-ribonucleotide-RNA + H(+)</text>
        <dbReference type="Rhea" id="RHEA:11828"/>
        <dbReference type="Rhea" id="RHEA-COMP:10464"/>
        <dbReference type="Rhea" id="RHEA-COMP:17353"/>
        <dbReference type="ChEBI" id="CHEBI:15377"/>
        <dbReference type="ChEBI" id="CHEBI:15378"/>
        <dbReference type="ChEBI" id="CHEBI:83064"/>
        <dbReference type="ChEBI" id="CHEBI:173113"/>
        <dbReference type="EC" id="3.1.4.58"/>
    </reaction>
</comment>
<dbReference type="InterPro" id="IPR009097">
    <property type="entry name" value="Cyclic_Pdiesterase"/>
</dbReference>
<accession>L0KTB1</accession>
<keyword evidence="5" id="KW-1185">Reference proteome</keyword>
<evidence type="ECO:0000313" key="5">
    <source>
        <dbReference type="Proteomes" id="UP000010866"/>
    </source>
</evidence>
<gene>
    <name evidence="4" type="ordered locus">Metho_0408</name>
</gene>
<dbReference type="Proteomes" id="UP000010866">
    <property type="component" value="Chromosome"/>
</dbReference>
<dbReference type="OrthoDB" id="44091at2157"/>
<dbReference type="GO" id="GO:0008664">
    <property type="term" value="F:RNA 2',3'-cyclic 3'-phosphodiesterase activity"/>
    <property type="evidence" value="ECO:0007669"/>
    <property type="project" value="UniProtKB-EC"/>
</dbReference>
<dbReference type="Gene3D" id="3.90.1140.10">
    <property type="entry name" value="Cyclic phosphodiesterase"/>
    <property type="match status" value="1"/>
</dbReference>
<dbReference type="Pfam" id="PF02834">
    <property type="entry name" value="LigT_PEase"/>
    <property type="match status" value="2"/>
</dbReference>
<dbReference type="RefSeq" id="WP_015323846.1">
    <property type="nucleotide sequence ID" value="NC_019977.1"/>
</dbReference>
<dbReference type="PANTHER" id="PTHR35561:SF1">
    <property type="entry name" value="RNA 2',3'-CYCLIC PHOSPHODIESTERASE"/>
    <property type="match status" value="1"/>
</dbReference>
<dbReference type="EC" id="3.1.4.58" evidence="2"/>
<feature type="active site" description="Proton acceptor" evidence="2">
    <location>
        <position position="121"/>
    </location>
</feature>
<feature type="short sequence motif" description="HXTX 1" evidence="2">
    <location>
        <begin position="39"/>
        <end position="42"/>
    </location>
</feature>
<name>L0KTB1_METHD</name>
<feature type="domain" description="Phosphoesterase HXTX" evidence="3">
    <location>
        <begin position="98"/>
        <end position="172"/>
    </location>
</feature>
<dbReference type="NCBIfam" id="TIGR02258">
    <property type="entry name" value="2_5_ligase"/>
    <property type="match status" value="1"/>
</dbReference>
<reference evidence="5" key="1">
    <citation type="submission" date="2012-02" db="EMBL/GenBank/DDBJ databases">
        <title>Complete sequence of chromosome of Methanomethylovorans hollandica DSM 15978.</title>
        <authorList>
            <person name="Lucas S."/>
            <person name="Copeland A."/>
            <person name="Lapidus A."/>
            <person name="Glavina del Rio T."/>
            <person name="Dalin E."/>
            <person name="Tice H."/>
            <person name="Bruce D."/>
            <person name="Goodwin L."/>
            <person name="Pitluck S."/>
            <person name="Peters L."/>
            <person name="Mikhailova N."/>
            <person name="Held B."/>
            <person name="Kyrpides N."/>
            <person name="Mavromatis K."/>
            <person name="Ivanova N."/>
            <person name="Brettin T."/>
            <person name="Detter J.C."/>
            <person name="Han C."/>
            <person name="Larimer F."/>
            <person name="Land M."/>
            <person name="Hauser L."/>
            <person name="Markowitz V."/>
            <person name="Cheng J.-F."/>
            <person name="Hugenholtz P."/>
            <person name="Woyke T."/>
            <person name="Wu D."/>
            <person name="Spring S."/>
            <person name="Schroeder M."/>
            <person name="Brambilla E."/>
            <person name="Klenk H.-P."/>
            <person name="Eisen J.A."/>
        </authorList>
    </citation>
    <scope>NUCLEOTIDE SEQUENCE [LARGE SCALE GENOMIC DNA]</scope>
    <source>
        <strain evidence="5">DSM 15978 / NBRC 107637 / DMS1</strain>
    </source>
</reference>
<dbReference type="HOGENOM" id="CLU_081251_3_4_2"/>
<dbReference type="HAMAP" id="MF_01940">
    <property type="entry name" value="RNA_CPDase"/>
    <property type="match status" value="1"/>
</dbReference>
<protein>
    <recommendedName>
        <fullName evidence="2">RNA 2',3'-cyclic phosphodiesterase</fullName>
        <shortName evidence="2">RNA 2',3'-CPDase</shortName>
        <ecNumber evidence="2">3.1.4.58</ecNumber>
    </recommendedName>
</protein>
<feature type="short sequence motif" description="HXTX 2" evidence="2">
    <location>
        <begin position="121"/>
        <end position="124"/>
    </location>
</feature>
<evidence type="ECO:0000256" key="2">
    <source>
        <dbReference type="HAMAP-Rule" id="MF_01940"/>
    </source>
</evidence>
<proteinExistence type="inferred from homology"/>
<dbReference type="GO" id="GO:0016874">
    <property type="term" value="F:ligase activity"/>
    <property type="evidence" value="ECO:0007669"/>
    <property type="project" value="UniProtKB-KW"/>
</dbReference>
<feature type="domain" description="Phosphoesterase HXTX" evidence="3">
    <location>
        <begin position="8"/>
        <end position="88"/>
    </location>
</feature>
<dbReference type="InterPro" id="IPR014051">
    <property type="entry name" value="Phosphoesterase_HXTX"/>
</dbReference>